<feature type="compositionally biased region" description="Polar residues" evidence="1">
    <location>
        <begin position="127"/>
        <end position="138"/>
    </location>
</feature>
<evidence type="ECO:0000313" key="2">
    <source>
        <dbReference type="EMBL" id="GHK54694.1"/>
    </source>
</evidence>
<comment type="caution">
    <text evidence="2">The sequence shown here is derived from an EMBL/GenBank/DDBJ whole genome shotgun (WGS) entry which is preliminary data.</text>
</comment>
<accession>A0A919HYU1</accession>
<evidence type="ECO:0000256" key="1">
    <source>
        <dbReference type="SAM" id="MobiDB-lite"/>
    </source>
</evidence>
<evidence type="ECO:0008006" key="4">
    <source>
        <dbReference type="Google" id="ProtNLM"/>
    </source>
</evidence>
<dbReference type="AlphaFoldDB" id="A0A919HYU1"/>
<dbReference type="Proteomes" id="UP000655094">
    <property type="component" value="Unassembled WGS sequence"/>
</dbReference>
<name>A0A919HYU1_KLEPN</name>
<protein>
    <recommendedName>
        <fullName evidence="4">Sulfate permease</fullName>
    </recommendedName>
</protein>
<organism evidence="2 3">
    <name type="scientific">Klebsiella pneumoniae</name>
    <dbReference type="NCBI Taxonomy" id="573"/>
    <lineage>
        <taxon>Bacteria</taxon>
        <taxon>Pseudomonadati</taxon>
        <taxon>Pseudomonadota</taxon>
        <taxon>Gammaproteobacteria</taxon>
        <taxon>Enterobacterales</taxon>
        <taxon>Enterobacteriaceae</taxon>
        <taxon>Klebsiella/Raoultella group</taxon>
        <taxon>Klebsiella</taxon>
        <taxon>Klebsiella pneumoniae complex</taxon>
    </lineage>
</organism>
<evidence type="ECO:0000313" key="3">
    <source>
        <dbReference type="Proteomes" id="UP000655094"/>
    </source>
</evidence>
<sequence length="144" mass="16037">MLAGIGIGLATQMAFSLWRSHRHSLQLARYDDHYVLRIQQNLTFMHNPHLLALLAKIPEKSVVIVEHDSVGYLDPDVRAVLDDFAENARSAASALISGRWPAADLNGRLVRPLRDPPIAKRRGIPCSTLSGLSRQPQGNEHDHH</sequence>
<feature type="region of interest" description="Disordered" evidence="1">
    <location>
        <begin position="124"/>
        <end position="144"/>
    </location>
</feature>
<dbReference type="EMBL" id="BNFF01000001">
    <property type="protein sequence ID" value="GHK54694.1"/>
    <property type="molecule type" value="Genomic_DNA"/>
</dbReference>
<reference evidence="2" key="1">
    <citation type="submission" date="2020-10" db="EMBL/GenBank/DDBJ databases">
        <title>Genome Sequence of ESBL Producing Zambian Clinical Strains.</title>
        <authorList>
            <person name="Shawa M."/>
            <person name="Furuta Y."/>
            <person name="Simbotwe M."/>
            <person name="Mulenga E."/>
            <person name="Mubanga M."/>
            <person name="Mulenga G."/>
            <person name="Kaile C."/>
            <person name="Zorigt T."/>
            <person name="Hang'ombe B."/>
            <person name="Higashi H."/>
        </authorList>
    </citation>
    <scope>NUCLEOTIDE SEQUENCE</scope>
    <source>
        <strain evidence="2">Zam_UTH_09</strain>
    </source>
</reference>
<proteinExistence type="predicted"/>
<gene>
    <name evidence="2" type="ORF">KPZU09_44300</name>
</gene>